<evidence type="ECO:0000313" key="3">
    <source>
        <dbReference type="Proteomes" id="UP001501414"/>
    </source>
</evidence>
<proteinExistence type="predicted"/>
<feature type="region of interest" description="Disordered" evidence="1">
    <location>
        <begin position="42"/>
        <end position="115"/>
    </location>
</feature>
<comment type="caution">
    <text evidence="2">The sequence shown here is derived from an EMBL/GenBank/DDBJ whole genome shotgun (WGS) entry which is preliminary data.</text>
</comment>
<dbReference type="EMBL" id="BAAAJK010000018">
    <property type="protein sequence ID" value="GAA1392286.1"/>
    <property type="molecule type" value="Genomic_DNA"/>
</dbReference>
<organism evidence="2 3">
    <name type="scientific">Pseudonocardia kongjuensis</name>
    <dbReference type="NCBI Taxonomy" id="102227"/>
    <lineage>
        <taxon>Bacteria</taxon>
        <taxon>Bacillati</taxon>
        <taxon>Actinomycetota</taxon>
        <taxon>Actinomycetes</taxon>
        <taxon>Pseudonocardiales</taxon>
        <taxon>Pseudonocardiaceae</taxon>
        <taxon>Pseudonocardia</taxon>
    </lineage>
</organism>
<dbReference type="Proteomes" id="UP001501414">
    <property type="component" value="Unassembled WGS sequence"/>
</dbReference>
<keyword evidence="3" id="KW-1185">Reference proteome</keyword>
<evidence type="ECO:0000256" key="1">
    <source>
        <dbReference type="SAM" id="MobiDB-lite"/>
    </source>
</evidence>
<protein>
    <submittedName>
        <fullName evidence="2">Uncharacterized protein</fullName>
    </submittedName>
</protein>
<evidence type="ECO:0000313" key="2">
    <source>
        <dbReference type="EMBL" id="GAA1392286.1"/>
    </source>
</evidence>
<gene>
    <name evidence="2" type="ORF">GCM10009613_36620</name>
</gene>
<reference evidence="2 3" key="1">
    <citation type="journal article" date="2019" name="Int. J. Syst. Evol. Microbiol.">
        <title>The Global Catalogue of Microorganisms (GCM) 10K type strain sequencing project: providing services to taxonomists for standard genome sequencing and annotation.</title>
        <authorList>
            <consortium name="The Broad Institute Genomics Platform"/>
            <consortium name="The Broad Institute Genome Sequencing Center for Infectious Disease"/>
            <person name="Wu L."/>
            <person name="Ma J."/>
        </authorList>
    </citation>
    <scope>NUCLEOTIDE SEQUENCE [LARGE SCALE GENOMIC DNA]</scope>
    <source>
        <strain evidence="2 3">JCM 11896</strain>
    </source>
</reference>
<feature type="compositionally biased region" description="Gly residues" evidence="1">
    <location>
        <begin position="92"/>
        <end position="109"/>
    </location>
</feature>
<name>A0ABN1Y251_9PSEU</name>
<accession>A0ABN1Y251</accession>
<sequence>MALRLPAIATVSAKIATLATIRPGTSTGRPVRLAPATLRARGTAREDCARQSTQCWPTDAGRRHSGQAGRSHRVQRSPVGRSGCRAHTGGPPRAGGGAPGGGVGPGAPGQDGPCP</sequence>